<dbReference type="eggNOG" id="COG1295">
    <property type="taxonomic scope" value="Bacteria"/>
</dbReference>
<dbReference type="Proteomes" id="UP000004913">
    <property type="component" value="Unassembled WGS sequence"/>
</dbReference>
<evidence type="ECO:0000256" key="5">
    <source>
        <dbReference type="ARBA" id="ARBA00023136"/>
    </source>
</evidence>
<dbReference type="AlphaFoldDB" id="F5IZ47"/>
<feature type="transmembrane region" description="Helical" evidence="6">
    <location>
        <begin position="264"/>
        <end position="289"/>
    </location>
</feature>
<feature type="transmembrane region" description="Helical" evidence="6">
    <location>
        <begin position="230"/>
        <end position="252"/>
    </location>
</feature>
<evidence type="ECO:0000313" key="7">
    <source>
        <dbReference type="EMBL" id="EGK01336.1"/>
    </source>
</evidence>
<evidence type="ECO:0008006" key="9">
    <source>
        <dbReference type="Google" id="ProtNLM"/>
    </source>
</evidence>
<evidence type="ECO:0000256" key="6">
    <source>
        <dbReference type="SAM" id="Phobius"/>
    </source>
</evidence>
<protein>
    <recommendedName>
        <fullName evidence="9">YihY family protein</fullName>
    </recommendedName>
</protein>
<dbReference type="STRING" id="742766.HMPREF9455_02364"/>
<feature type="transmembrane region" description="Helical" evidence="6">
    <location>
        <begin position="122"/>
        <end position="142"/>
    </location>
</feature>
<evidence type="ECO:0000256" key="3">
    <source>
        <dbReference type="ARBA" id="ARBA00022692"/>
    </source>
</evidence>
<feature type="transmembrane region" description="Helical" evidence="6">
    <location>
        <begin position="162"/>
        <end position="186"/>
    </location>
</feature>
<comment type="caution">
    <text evidence="7">The sequence shown here is derived from an EMBL/GenBank/DDBJ whole genome shotgun (WGS) entry which is preliminary data.</text>
</comment>
<name>F5IZ47_9BACT</name>
<sequence>MIEKITNFVKRIIRFLSYDIWRINKKDRSSRKIGFYNIIKSFILAIRNIDGAQLFTRASALTYSTLLSIVPLLAVLFAIARGFGFQNIVKSQLFSYFAGQEELLNKATAFIDKSIEYAQGGVFLGIGVILLLYTVINLLSNIEDNFNKMWQVKTGRSYFRMFTDYLALIIIAPVFLICNAGITILLNSTAEQQYLLGLVISPMMKVIPFLITILLFTILYIYIPNTKVKFTSALFGGIFTGIAFQVFQMLYISGQIWISKYNAIYGSFAALPLLLLWLQLTWFFVLFGVQLSFAYQNVNKFSFEHETSSISRRYKDFVLLLIMTLIVKRFEKGHTPYTADELSEYYKIPTKLTNDSLFYLQEIGLIVETPSADTLVPAYIPAMDINHITVCYLFEKIDLHGSEDFVIDTDILFRSEWETILSIREAAESNSCSDKLLKDL</sequence>
<evidence type="ECO:0000313" key="8">
    <source>
        <dbReference type="Proteomes" id="UP000004913"/>
    </source>
</evidence>
<keyword evidence="3 6" id="KW-0812">Transmembrane</keyword>
<dbReference type="GO" id="GO:0005886">
    <property type="term" value="C:plasma membrane"/>
    <property type="evidence" value="ECO:0007669"/>
    <property type="project" value="UniProtKB-SubCell"/>
</dbReference>
<dbReference type="Pfam" id="PF03631">
    <property type="entry name" value="Virul_fac_BrkB"/>
    <property type="match status" value="1"/>
</dbReference>
<dbReference type="OrthoDB" id="9808671at2"/>
<feature type="transmembrane region" description="Helical" evidence="6">
    <location>
        <begin position="206"/>
        <end position="224"/>
    </location>
</feature>
<dbReference type="NCBIfam" id="TIGR00765">
    <property type="entry name" value="yihY_not_rbn"/>
    <property type="match status" value="1"/>
</dbReference>
<keyword evidence="8" id="KW-1185">Reference proteome</keyword>
<dbReference type="PANTHER" id="PTHR30213:SF0">
    <property type="entry name" value="UPF0761 MEMBRANE PROTEIN YIHY"/>
    <property type="match status" value="1"/>
</dbReference>
<dbReference type="HOGENOM" id="CLU_032288_2_0_10"/>
<keyword evidence="2" id="KW-1003">Cell membrane</keyword>
<organism evidence="7 8">
    <name type="scientific">Dysgonomonas gadei ATCC BAA-286</name>
    <dbReference type="NCBI Taxonomy" id="742766"/>
    <lineage>
        <taxon>Bacteria</taxon>
        <taxon>Pseudomonadati</taxon>
        <taxon>Bacteroidota</taxon>
        <taxon>Bacteroidia</taxon>
        <taxon>Bacteroidales</taxon>
        <taxon>Dysgonomonadaceae</taxon>
        <taxon>Dysgonomonas</taxon>
    </lineage>
</organism>
<dbReference type="EMBL" id="ADLV01000028">
    <property type="protein sequence ID" value="EGK01336.1"/>
    <property type="molecule type" value="Genomic_DNA"/>
</dbReference>
<accession>F5IZ47</accession>
<comment type="subcellular location">
    <subcellularLocation>
        <location evidence="1">Cell membrane</location>
        <topology evidence="1">Multi-pass membrane protein</topology>
    </subcellularLocation>
</comment>
<dbReference type="PANTHER" id="PTHR30213">
    <property type="entry name" value="INNER MEMBRANE PROTEIN YHJD"/>
    <property type="match status" value="1"/>
</dbReference>
<keyword evidence="5 6" id="KW-0472">Membrane</keyword>
<gene>
    <name evidence="7" type="ORF">HMPREF9455_02364</name>
</gene>
<proteinExistence type="predicted"/>
<evidence type="ECO:0000256" key="4">
    <source>
        <dbReference type="ARBA" id="ARBA00022989"/>
    </source>
</evidence>
<feature type="transmembrane region" description="Helical" evidence="6">
    <location>
        <begin position="61"/>
        <end position="80"/>
    </location>
</feature>
<keyword evidence="4 6" id="KW-1133">Transmembrane helix</keyword>
<reference evidence="7 8" key="1">
    <citation type="submission" date="2011-04" db="EMBL/GenBank/DDBJ databases">
        <title>The Genome Sequence of Dysgonomonas gadei ATCC BAA-286.</title>
        <authorList>
            <consortium name="The Broad Institute Genome Sequencing Platform"/>
            <person name="Earl A."/>
            <person name="Ward D."/>
            <person name="Feldgarden M."/>
            <person name="Gevers D."/>
            <person name="Pudlo N."/>
            <person name="Martens E."/>
            <person name="Allen-Vercoe E."/>
            <person name="Young S.K."/>
            <person name="Zeng Q."/>
            <person name="Gargeya S."/>
            <person name="Fitzgerald M."/>
            <person name="Haas B."/>
            <person name="Abouelleil A."/>
            <person name="Alvarado L."/>
            <person name="Arachchi H.M."/>
            <person name="Berlin A."/>
            <person name="Brown A."/>
            <person name="Chapman S.B."/>
            <person name="Chen Z."/>
            <person name="Dunbar C."/>
            <person name="Freedman E."/>
            <person name="Gearin G."/>
            <person name="Gellesch M."/>
            <person name="Goldberg J."/>
            <person name="Griggs A."/>
            <person name="Gujja S."/>
            <person name="Heiman D."/>
            <person name="Howarth C."/>
            <person name="Larson L."/>
            <person name="Lui A."/>
            <person name="MacDonald P.J.P."/>
            <person name="Mehta T."/>
            <person name="Montmayeur A."/>
            <person name="Murphy C."/>
            <person name="Neiman D."/>
            <person name="Pearson M."/>
            <person name="Priest M."/>
            <person name="Roberts A."/>
            <person name="Saif S."/>
            <person name="Shea T."/>
            <person name="Shenoy N."/>
            <person name="Sisk P."/>
            <person name="Stolte C."/>
            <person name="Sykes S."/>
            <person name="Yandava C."/>
            <person name="Wortman J."/>
            <person name="Nusbaum C."/>
            <person name="Birren B."/>
        </authorList>
    </citation>
    <scope>NUCLEOTIDE SEQUENCE [LARGE SCALE GENOMIC DNA]</scope>
    <source>
        <strain evidence="7 8">ATCC BAA-286</strain>
    </source>
</reference>
<dbReference type="InterPro" id="IPR017039">
    <property type="entry name" value="Virul_fac_BrkB"/>
</dbReference>
<evidence type="ECO:0000256" key="2">
    <source>
        <dbReference type="ARBA" id="ARBA00022475"/>
    </source>
</evidence>
<evidence type="ECO:0000256" key="1">
    <source>
        <dbReference type="ARBA" id="ARBA00004651"/>
    </source>
</evidence>
<dbReference type="RefSeq" id="WP_006799895.1">
    <property type="nucleotide sequence ID" value="NZ_GL891984.1"/>
</dbReference>